<evidence type="ECO:0000256" key="2">
    <source>
        <dbReference type="ARBA" id="ARBA00022656"/>
    </source>
</evidence>
<evidence type="ECO:0000259" key="8">
    <source>
        <dbReference type="SMART" id="SM00912"/>
    </source>
</evidence>
<feature type="region of interest" description="Disordered" evidence="7">
    <location>
        <begin position="2276"/>
        <end position="2315"/>
    </location>
</feature>
<keyword evidence="4" id="KW-0843">Virulence</keyword>
<dbReference type="InterPro" id="IPR011050">
    <property type="entry name" value="Pectin_lyase_fold/virulence"/>
</dbReference>
<dbReference type="Pfam" id="PF13018">
    <property type="entry name" value="ESPR"/>
    <property type="match status" value="1"/>
</dbReference>
<evidence type="ECO:0000256" key="1">
    <source>
        <dbReference type="ARBA" id="ARBA00004219"/>
    </source>
</evidence>
<feature type="domain" description="Filamentous haemagglutinin FhaB/tRNA nuclease CdiA-like TPS" evidence="8">
    <location>
        <begin position="90"/>
        <end position="210"/>
    </location>
</feature>
<evidence type="ECO:0000256" key="4">
    <source>
        <dbReference type="ARBA" id="ARBA00023026"/>
    </source>
</evidence>
<dbReference type="InterPro" id="IPR024973">
    <property type="entry name" value="ESPR"/>
</dbReference>
<sequence>MNKQCFRVIFSKTLQRLVVVSELAKSEGKSTERNDFSISHVVAQLKPLTFSLFCALGFVAFSDSALAETLIIQADKSAPKNQQPIVLQTANGLPQVNIQTPNDKGLSHNKYSQFDVAEKGAILNNSRTNTQTQQAGLIQGNPYLARGEAKVILNEVNSNKLSVMKGYVEVAGKKANVIIANPSGLYCEGCGIINSDRATFTTGKPEIKNGQVDNFKVEVGKVKVSGKGLDNSRVDYTEIIARETEMNAGIWSKKETKVITGKNTVKRSENDKNLQIINTKQPLAEEAKPQFAIDVGELGGMYSGKIHLIGTENGVGVRNVGHIGASADTLQIDSQGRIVNTSTLNAAKSVTLTASNGIENKGKIENKQGDIKLNSTADIKQDGSIVARHGNIHKTASSQITQNGESVAKGSITYQAPKVRASTQSLIAAGVEVKDTAQGEVRSLETNSAQGKDITVLSTTKATLQGKNLASGKINVQGSEIDLDNSHTSAYDVNVTAHQGHIQANSATLIADKTLSLSTPTEFQTQQSYLKADKITAKQRSLTTHNAVWEQTGTDELKISVNDQLKNQGGTFKTQGNLSIHSQGIDNRQGRLLANGKLIVNAGTSYINTTNGTMLSNQNLLINSGELINDNGLIQSNQNVVINTQKQTLSNKQTLTDTQDKGIVALGKMNIQSANITNQQGRIVSVGNQTLNVTNIDNQRGLIYSQENLALNAKNLTNDQGSIRSAKQADMTLSDNFNQQNGSLQAQGLNLTANSLSSINHSVVFAEYLNITTSAELSNKDSQIISKFDGNITTGGKLDNTSGTIGSQQGSLKVDTNNHTLETEKGNIVAAQHINLNSGMIENNQGLILANEITINSNNQSINNQDTLLENQSDRGIIAQNLLALNTGSLNNNNGNILSRKNSTVNTTSLVNNQGKIRTQSQLNLNTNILSQNAGLITANILNLVADSIKSNKQSEISGNQVNVTTQALNNQGSKLIAQHSAHVGVKQGIQNQNGVLASLGERLTINSHQSDLNNVKGLISAQNGTLNLDANTLNNQHGSIRAKTAGVTTLQILDNRNTLSDKYQGIVVTDLTLNAKQLDNQNGQVAVLNHATLQVSDIQNQSGEILVVNNGLLNANKINNQAGKIVSTSTNLTIAAQTVLNNQQGIIGAENQLTLTTKGLDNQQGNITSSNQLIINTAQQQINNQDGLIFSKNQASISSGEMNNQNGLIRADNALLINTNQNVINNRNTQDLEKGIVGLGSVVLQGVSSLLNQQGKLYGGRELNITAVDSTQNQQGIIQSNGNLALSTKVLDNQEGKLSSSSANINAQTINNRATSHNGSLIYADKLTLNTEQLDNQGTKAKGNTPTQGIQGKDISLKASLFNNQQGGVYSSNNVSITSNNRLDNQEGELLAVNTLNVLNRGNLTVNNDNGLIQGNKTINLNAKSLESEGNIRTKGDLNITLKDSFILNNAFEAGNLTLKTEGDFTNNAEQTIANKMTISANNIVNNANSELSSNETTLNSNILTNRGLIDGVKTLINSTTVTNIGTGKIYGDHVAFNSSTVENLAETVGGETKAGTIAARERLDFGVEKLINRDHSLILSLDKLSIGGQLDENYHATGKADFVDNGSATIEALGDGKINTAHLLNQDLYVKTGIDTKVGKIVEHALGNNSDRYREGRDGYYNVNNGSRNPYSYFQLNNGTRIEGFGWYSWFYNQTTNTTTLEYTDPAKISIGGSLRLDGEDLHNKYSHLLVGKQLWLGDTIFDKNTQNSSLDGGRVKLHNEDIIGEINRQDYGTYRIEYRIRKKKGRKGHYHYHHNGLKYGSYDHPTEHFSFNRVLNTIGTPITSTAAVDGKTKVKDIQLDTVSVVSNNVDKPSEISISKILLDSSIGTNTEITLTPIIDNHNIISSGQVIAKLQTTVEKFDAENVSNMTMPMVQTHLPDVRLPQASLYKINPDSPNGYLVETDPKFTDRKQWLSSDYMFEQLRHNHDNVHKRLGDGFYEQRLINEQINQLTGRRYIEGYSNDLEQYQTLMNSGVKYAKQFNLAVGVGLTAKQMSELTTDMVWLVNKEITLTDGRKVTALVPQVYLVARNSDITSRGAVISANQIIGNVDNLQNSGVIAGRDLTRLHSNQLENRGTILGDTVDLSAKQNLINLGGKIEAVKDLSLYAGKNLEISSTLSSTQSADGNFARTVLDQLASVKVTGEGGRLNLHSDDNLTIKAANIESQGSLKAKADKALSITTLNVSNKEHYNGNADNYYRLDQQAEIGSILRGKDGVRLVGMENATLRQATVSSENGETFVGSKGDVRIESGEQSEQLASSSKGSTKGWFSKTTETRRHYHDTTENIGSEIDGNKVTLYSETGKVDIHGSAVVADKQLLIDGKAGVNITSATNTHYAENEHIKTKSGLMGTGGIGFSVGKKKEQIEQDQTQQSAARSQVGSLSGDTIIRTDGHYQQTGSIVTSRDGDVDITAKSANNTAARSDYESNYKRTYEQKGVTIAVNIPVVQAIQAVDSAVKSAKSVGGSKNDRINALGAANAGFQAWRTAEQVGKLAEAMGQNSTQALSQDVSVSITYGEQKSVETQHSEGNKSEKSQINAGGKLNIKTKGGGKDSTLTIVGSDVSGKGGTYLKAEGDVNILAVDENHLERSKNKSSGFNAGVAIGHGSSGFAFGVTAGGNVAKGYGNGESRAWVGSQVGSLDSRTTIESGGDANIIGSQTKGKSVKVNAENLNIQSLQDTMKYEGKQESASAQVTVGYGASGSTGYSKSKMKADMTTVNQQAGIFAGDDGYDVDIQNHTELTAGLVTSTEKAEMEGKNSFATGTLNTTNLDNHADYKGSAMSANVAGDYKGGWNGQRVDKEGNPAHSLSNVMGYGSDKDNQSSQTISGINSQNLIIRNEQAQLEKTGKTAEQIREEVKTNTTTDNAESRSGKLENRFDKDKLQKELDYQVKAITDFQAITIATINEKVASHAESKRAEAEQAKAEGNTIKAQELENEAEKWETGGSYRQGVDAITNAVGLALGGSPTSGVVTGAISPYLNTQIKQATESNEQANLIAHAIWGAVEAYTQGGKAGAGAVAAVTGEVGASIISQKIFGKKPENLTEAEKQTVSELSQVASGLAGGLSASRGNSLSIAQATSSGQGIGKNAVENNAFLDFQVSDLFKDLEKAEKEGDSLEEVFLKYKELSDKQLQDIQENCQSAWCRYGAEKYNEEANQKALELVGFFNSLLSTLSNSTQERFIEFVIAENAKEMDFIDGARTPLEKTVVFLVNNFIEDRENKGIKISPKIASFAKKNKSILDERPKNLSPDGARRQGAFNEAKRQSGIPTSQQPSRTYPNVDRRGNPQPGQIYEFDLPQEGGGVKKVIIRDDAKGHFFGEDNPQNRGPHFNDYKGGHYDY</sequence>
<dbReference type="SMART" id="SM00912">
    <property type="entry name" value="Haemagg_act"/>
    <property type="match status" value="1"/>
</dbReference>
<keyword evidence="2" id="KW-0800">Toxin</keyword>
<feature type="compositionally biased region" description="Basic and acidic residues" evidence="7">
    <location>
        <begin position="2883"/>
        <end position="2895"/>
    </location>
</feature>
<evidence type="ECO:0000256" key="5">
    <source>
        <dbReference type="ARBA" id="ARBA00024043"/>
    </source>
</evidence>
<feature type="compositionally biased region" description="Basic and acidic residues" evidence="7">
    <location>
        <begin position="2903"/>
        <end position="2913"/>
    </location>
</feature>
<evidence type="ECO:0000256" key="6">
    <source>
        <dbReference type="SAM" id="Coils"/>
    </source>
</evidence>
<dbReference type="InterPro" id="IPR006914">
    <property type="entry name" value="VENN_dom"/>
</dbReference>
<name>A0A369ZCQ1_HAEPH</name>
<feature type="coiled-coil region" evidence="6">
    <location>
        <begin position="2942"/>
        <end position="2974"/>
    </location>
</feature>
<comment type="similarity">
    <text evidence="5">In the N-terminal section; belongs to the CdiA toxin family.</text>
</comment>
<dbReference type="Pfam" id="PF13332">
    <property type="entry name" value="Fil_haemagg_2"/>
    <property type="match status" value="2"/>
</dbReference>
<organism evidence="9 10">
    <name type="scientific">Haemophilus parahaemolyticus</name>
    <dbReference type="NCBI Taxonomy" id="735"/>
    <lineage>
        <taxon>Bacteria</taxon>
        <taxon>Pseudomonadati</taxon>
        <taxon>Pseudomonadota</taxon>
        <taxon>Gammaproteobacteria</taxon>
        <taxon>Pasteurellales</taxon>
        <taxon>Pasteurellaceae</taxon>
        <taxon>Haemophilus</taxon>
    </lineage>
</organism>
<feature type="region of interest" description="Disordered" evidence="7">
    <location>
        <begin position="3350"/>
        <end position="3375"/>
    </location>
</feature>
<comment type="subcellular location">
    <subcellularLocation>
        <location evidence="1">Target cell</location>
        <location evidence="1">Target cell cytoplasm</location>
    </subcellularLocation>
</comment>
<dbReference type="Gene3D" id="2.160.20.10">
    <property type="entry name" value="Single-stranded right-handed beta-helix, Pectin lyase-like"/>
    <property type="match status" value="1"/>
</dbReference>
<dbReference type="NCBIfam" id="TIGR01731">
    <property type="entry name" value="fil_hemag_20aa"/>
    <property type="match status" value="17"/>
</dbReference>
<keyword evidence="3" id="KW-1266">Target cell cytoplasm</keyword>
<dbReference type="InterPro" id="IPR025157">
    <property type="entry name" value="Hemagglutinin_rpt"/>
</dbReference>
<dbReference type="InterPro" id="IPR008638">
    <property type="entry name" value="FhaB/CdiA-like_TPS"/>
</dbReference>
<comment type="caution">
    <text evidence="9">The sequence shown here is derived from an EMBL/GenBank/DDBJ whole genome shotgun (WGS) entry which is preliminary data.</text>
</comment>
<dbReference type="Pfam" id="PF05860">
    <property type="entry name" value="TPS"/>
    <property type="match status" value="1"/>
</dbReference>
<accession>A0A369ZCQ1</accession>
<feature type="compositionally biased region" description="Polar residues" evidence="7">
    <location>
        <begin position="2292"/>
        <end position="2305"/>
    </location>
</feature>
<protein>
    <submittedName>
        <fullName evidence="9">Filamentous hemagglutinin N-terminal domain-containing protein</fullName>
    </submittedName>
</protein>
<feature type="region of interest" description="Disordered" evidence="7">
    <location>
        <begin position="2558"/>
        <end position="2584"/>
    </location>
</feature>
<dbReference type="GO" id="GO:0090729">
    <property type="term" value="F:toxin activity"/>
    <property type="evidence" value="ECO:0007669"/>
    <property type="project" value="UniProtKB-KW"/>
</dbReference>
<dbReference type="GO" id="GO:0003824">
    <property type="term" value="F:catalytic activity"/>
    <property type="evidence" value="ECO:0007669"/>
    <property type="project" value="UniProtKB-ARBA"/>
</dbReference>
<feature type="compositionally biased region" description="Basic and acidic residues" evidence="7">
    <location>
        <begin position="3364"/>
        <end position="3375"/>
    </location>
</feature>
<dbReference type="InterPro" id="IPR012334">
    <property type="entry name" value="Pectin_lyas_fold"/>
</dbReference>
<evidence type="ECO:0000313" key="9">
    <source>
        <dbReference type="EMBL" id="RDF04037.1"/>
    </source>
</evidence>
<dbReference type="Pfam" id="PF04829">
    <property type="entry name" value="PT-VENN"/>
    <property type="match status" value="1"/>
</dbReference>
<evidence type="ECO:0000256" key="3">
    <source>
        <dbReference type="ARBA" id="ARBA00022913"/>
    </source>
</evidence>
<reference evidence="9 10" key="1">
    <citation type="submission" date="2018-05" db="EMBL/GenBank/DDBJ databases">
        <title>Draft Genome Sequences for a Diverse set of 7 Haemophilus Species.</title>
        <authorList>
            <person name="Nichols M."/>
            <person name="Topaz N."/>
            <person name="Wang X."/>
            <person name="Wang X."/>
            <person name="Boxrud D."/>
        </authorList>
    </citation>
    <scope>NUCLEOTIDE SEQUENCE [LARGE SCALE GENOMIC DNA]</scope>
    <source>
        <strain evidence="9 10">C2010039593</strain>
    </source>
</reference>
<proteinExistence type="inferred from homology"/>
<evidence type="ECO:0000313" key="10">
    <source>
        <dbReference type="Proteomes" id="UP000253999"/>
    </source>
</evidence>
<dbReference type="Pfam" id="PF15657">
    <property type="entry name" value="Tox-HNH-EHHH"/>
    <property type="match status" value="1"/>
</dbReference>
<gene>
    <name evidence="9" type="ORF">DPV98_05785</name>
</gene>
<feature type="coiled-coil region" evidence="6">
    <location>
        <begin position="3136"/>
        <end position="3163"/>
    </location>
</feature>
<dbReference type="InterPro" id="IPR028048">
    <property type="entry name" value="Tox-HNH-EHHH"/>
</dbReference>
<feature type="region of interest" description="Disordered" evidence="7">
    <location>
        <begin position="3294"/>
        <end position="3332"/>
    </location>
</feature>
<feature type="compositionally biased region" description="Basic and acidic residues" evidence="7">
    <location>
        <begin position="2558"/>
        <end position="2572"/>
    </location>
</feature>
<dbReference type="Proteomes" id="UP000253999">
    <property type="component" value="Unassembled WGS sequence"/>
</dbReference>
<evidence type="ECO:0000256" key="7">
    <source>
        <dbReference type="SAM" id="MobiDB-lite"/>
    </source>
</evidence>
<dbReference type="InterPro" id="IPR010069">
    <property type="entry name" value="CdiA_FHA1_rpt"/>
</dbReference>
<dbReference type="NCBIfam" id="TIGR01901">
    <property type="entry name" value="adhes_NPXG"/>
    <property type="match status" value="1"/>
</dbReference>
<dbReference type="SUPFAM" id="SSF51126">
    <property type="entry name" value="Pectin lyase-like"/>
    <property type="match status" value="1"/>
</dbReference>
<dbReference type="RefSeq" id="WP_111313018.1">
    <property type="nucleotide sequence ID" value="NZ_QEQD01000005.1"/>
</dbReference>
<feature type="region of interest" description="Disordered" evidence="7">
    <location>
        <begin position="2883"/>
        <end position="2913"/>
    </location>
</feature>
<dbReference type="EMBL" id="QEQD01000005">
    <property type="protein sequence ID" value="RDF04037.1"/>
    <property type="molecule type" value="Genomic_DNA"/>
</dbReference>
<feature type="compositionally biased region" description="Polar residues" evidence="7">
    <location>
        <begin position="3302"/>
        <end position="3313"/>
    </location>
</feature>
<keyword evidence="6" id="KW-0175">Coiled coil</keyword>